<evidence type="ECO:0008006" key="5">
    <source>
        <dbReference type="Google" id="ProtNLM"/>
    </source>
</evidence>
<accession>Q2GZD7</accession>
<keyword evidence="4" id="KW-1185">Reference proteome</keyword>
<dbReference type="PANTHER" id="PTHR43591:SF10">
    <property type="entry name" value="ABC TRANSMEMBRANE TYPE-1 DOMAIN-CONTAINING PROTEIN-RELATED"/>
    <property type="match status" value="1"/>
</dbReference>
<dbReference type="Proteomes" id="UP000001056">
    <property type="component" value="Unassembled WGS sequence"/>
</dbReference>
<evidence type="ECO:0000256" key="2">
    <source>
        <dbReference type="SAM" id="MobiDB-lite"/>
    </source>
</evidence>
<sequence>MADAEKPTEETAQSPPPKSPVSPKSPADSEQAESSPPIDASILPASHWEPVQEEVIYDGDSGLGDLASSTASLSSSILQYRTVLGRTYASEIGKSEGWTPNDEKHTESMDIHHHACTLLLDGKLFLAPIKGETISKVVDIGTGTGIWAIDFGDEFPNAEVIGTDISPIQPTWIPPNVKFEIDDANLPWTWRDDTFDFVHVRGMIGTIIDWPAFYREAFRCCKPGGWMEHHDEAAEWHAANGEISEDSAMGQWGKVFSEGGKKFGRTFRLIQDDVQIKGMQEAGFVDIVVKDYMCPLGDWPRDPKQKEIGIFAKLVLETDLAGALSSKPRSPIPWIFRTNKPKALSTLFGPLLWAGVMKRFRCTWQTSGMRCGTKPSTQPIPIAWYMGGNRSSGVESGWGIPGTARRERIQADR</sequence>
<feature type="region of interest" description="Disordered" evidence="2">
    <location>
        <begin position="1"/>
        <end position="45"/>
    </location>
</feature>
<comment type="similarity">
    <text evidence="1">Belongs to the methyltransferase superfamily. LaeA methyltransferase family.</text>
</comment>
<dbReference type="OMA" id="GGWIEHM"/>
<dbReference type="VEuPathDB" id="FungiDB:CHGG_05109"/>
<dbReference type="EMBL" id="CH408032">
    <property type="protein sequence ID" value="EAQ88490.1"/>
    <property type="molecule type" value="Genomic_DNA"/>
</dbReference>
<evidence type="ECO:0000313" key="4">
    <source>
        <dbReference type="Proteomes" id="UP000001056"/>
    </source>
</evidence>
<reference evidence="4" key="1">
    <citation type="journal article" date="2015" name="Genome Announc.">
        <title>Draft genome sequence of the cellulolytic fungus Chaetomium globosum.</title>
        <authorList>
            <person name="Cuomo C.A."/>
            <person name="Untereiner W.A."/>
            <person name="Ma L.-J."/>
            <person name="Grabherr M."/>
            <person name="Birren B.W."/>
        </authorList>
    </citation>
    <scope>NUCLEOTIDE SEQUENCE [LARGE SCALE GENOMIC DNA]</scope>
    <source>
        <strain evidence="4">ATCC 6205 / CBS 148.51 / DSM 1962 / NBRC 6347 / NRRL 1970</strain>
    </source>
</reference>
<dbReference type="InterPro" id="IPR029063">
    <property type="entry name" value="SAM-dependent_MTases_sf"/>
</dbReference>
<dbReference type="SUPFAM" id="SSF53335">
    <property type="entry name" value="S-adenosyl-L-methionine-dependent methyltransferases"/>
    <property type="match status" value="1"/>
</dbReference>
<dbReference type="Pfam" id="PF13489">
    <property type="entry name" value="Methyltransf_23"/>
    <property type="match status" value="1"/>
</dbReference>
<dbReference type="InParanoid" id="Q2GZD7"/>
<dbReference type="RefSeq" id="XP_001224323.1">
    <property type="nucleotide sequence ID" value="XM_001224322.1"/>
</dbReference>
<organism evidence="3 4">
    <name type="scientific">Chaetomium globosum (strain ATCC 6205 / CBS 148.51 / DSM 1962 / NBRC 6347 / NRRL 1970)</name>
    <name type="common">Soil fungus</name>
    <dbReference type="NCBI Taxonomy" id="306901"/>
    <lineage>
        <taxon>Eukaryota</taxon>
        <taxon>Fungi</taxon>
        <taxon>Dikarya</taxon>
        <taxon>Ascomycota</taxon>
        <taxon>Pezizomycotina</taxon>
        <taxon>Sordariomycetes</taxon>
        <taxon>Sordariomycetidae</taxon>
        <taxon>Sordariales</taxon>
        <taxon>Chaetomiaceae</taxon>
        <taxon>Chaetomium</taxon>
    </lineage>
</organism>
<dbReference type="GO" id="GO:0008168">
    <property type="term" value="F:methyltransferase activity"/>
    <property type="evidence" value="ECO:0007669"/>
    <property type="project" value="TreeGrafter"/>
</dbReference>
<dbReference type="CDD" id="cd02440">
    <property type="entry name" value="AdoMet_MTases"/>
    <property type="match status" value="1"/>
</dbReference>
<dbReference type="OrthoDB" id="2013972at2759"/>
<gene>
    <name evidence="3" type="ORF">CHGG_05109</name>
</gene>
<dbReference type="Gene3D" id="3.40.50.150">
    <property type="entry name" value="Vaccinia Virus protein VP39"/>
    <property type="match status" value="1"/>
</dbReference>
<dbReference type="AlphaFoldDB" id="Q2GZD7"/>
<name>Q2GZD7_CHAGB</name>
<dbReference type="HOGENOM" id="CLU_010595_0_0_1"/>
<dbReference type="eggNOG" id="ENOG502QSKG">
    <property type="taxonomic scope" value="Eukaryota"/>
</dbReference>
<evidence type="ECO:0000256" key="1">
    <source>
        <dbReference type="ARBA" id="ARBA00038158"/>
    </source>
</evidence>
<dbReference type="PANTHER" id="PTHR43591">
    <property type="entry name" value="METHYLTRANSFERASE"/>
    <property type="match status" value="1"/>
</dbReference>
<protein>
    <recommendedName>
        <fullName evidence="5">Methyltransferase domain-containing protein</fullName>
    </recommendedName>
</protein>
<evidence type="ECO:0000313" key="3">
    <source>
        <dbReference type="EMBL" id="EAQ88490.1"/>
    </source>
</evidence>
<dbReference type="GeneID" id="4391578"/>
<proteinExistence type="inferred from homology"/>